<dbReference type="PANTHER" id="PTHR35007">
    <property type="entry name" value="INTEGRAL MEMBRANE PROTEIN-RELATED"/>
    <property type="match status" value="1"/>
</dbReference>
<dbReference type="InterPro" id="IPR042094">
    <property type="entry name" value="T2SS_GspF_sf"/>
</dbReference>
<keyword evidence="4 6" id="KW-1133">Transmembrane helix</keyword>
<dbReference type="RefSeq" id="WP_145115092.1">
    <property type="nucleotide sequence ID" value="NZ_CP036349.1"/>
</dbReference>
<evidence type="ECO:0000256" key="1">
    <source>
        <dbReference type="ARBA" id="ARBA00004651"/>
    </source>
</evidence>
<evidence type="ECO:0000256" key="3">
    <source>
        <dbReference type="ARBA" id="ARBA00022692"/>
    </source>
</evidence>
<feature type="transmembrane region" description="Helical" evidence="6">
    <location>
        <begin position="100"/>
        <end position="122"/>
    </location>
</feature>
<feature type="transmembrane region" description="Helical" evidence="6">
    <location>
        <begin position="278"/>
        <end position="300"/>
    </location>
</feature>
<keyword evidence="2" id="KW-1003">Cell membrane</keyword>
<sequence length="310" mass="34157">MTSLAPYLPFVAFAVVSAIIYALFAYFDPYWVSVRGRLDQFDNAKDSPKRRLAGGSNKTAPTSGWFTLPTVSLFRGGDRSHLTQRLAYAGVYQPQAVARYFSISLLTLSAPMLICLTLTLAGLLRWDYAMLFACIGGLTGALAPRLWLDRAIKKRHLQFRRSLPDFLDLMTVCLEGGLSLQETIRRVSDELQLAHSALAAELAVVQRDVELGATVDQALKRFAARSGYEGVRSLSTFIREAQRFGTNVTEALRSHSDMLRSQREQAAEENAQKAAVKILLPTMLLIFPAILIVAVGPAVIQIQASFTASK</sequence>
<evidence type="ECO:0000313" key="9">
    <source>
        <dbReference type="Proteomes" id="UP000316426"/>
    </source>
</evidence>
<proteinExistence type="predicted"/>
<evidence type="ECO:0000256" key="4">
    <source>
        <dbReference type="ARBA" id="ARBA00022989"/>
    </source>
</evidence>
<dbReference type="EMBL" id="CP036349">
    <property type="protein sequence ID" value="QDV75602.1"/>
    <property type="molecule type" value="Genomic_DNA"/>
</dbReference>
<evidence type="ECO:0000256" key="2">
    <source>
        <dbReference type="ARBA" id="ARBA00022475"/>
    </source>
</evidence>
<name>A0A518KCS3_9BACT</name>
<dbReference type="InterPro" id="IPR018076">
    <property type="entry name" value="T2SS_GspF_dom"/>
</dbReference>
<evidence type="ECO:0000256" key="5">
    <source>
        <dbReference type="ARBA" id="ARBA00023136"/>
    </source>
</evidence>
<protein>
    <submittedName>
        <fullName evidence="8">Bacterial type II secretion system protein F domain protein</fullName>
    </submittedName>
</protein>
<accession>A0A518KCS3</accession>
<evidence type="ECO:0000256" key="6">
    <source>
        <dbReference type="SAM" id="Phobius"/>
    </source>
</evidence>
<dbReference type="Pfam" id="PF00482">
    <property type="entry name" value="T2SSF"/>
    <property type="match status" value="1"/>
</dbReference>
<dbReference type="PANTHER" id="PTHR35007:SF2">
    <property type="entry name" value="PILUS ASSEMBLE PROTEIN"/>
    <property type="match status" value="1"/>
</dbReference>
<feature type="transmembrane region" description="Helical" evidence="6">
    <location>
        <begin position="6"/>
        <end position="27"/>
    </location>
</feature>
<dbReference type="Proteomes" id="UP000316426">
    <property type="component" value="Chromosome"/>
</dbReference>
<feature type="domain" description="Type II secretion system protein GspF" evidence="7">
    <location>
        <begin position="166"/>
        <end position="295"/>
    </location>
</feature>
<organism evidence="8 9">
    <name type="scientific">Botrimarina mediterranea</name>
    <dbReference type="NCBI Taxonomy" id="2528022"/>
    <lineage>
        <taxon>Bacteria</taxon>
        <taxon>Pseudomonadati</taxon>
        <taxon>Planctomycetota</taxon>
        <taxon>Planctomycetia</taxon>
        <taxon>Pirellulales</taxon>
        <taxon>Lacipirellulaceae</taxon>
        <taxon>Botrimarina</taxon>
    </lineage>
</organism>
<keyword evidence="5 6" id="KW-0472">Membrane</keyword>
<evidence type="ECO:0000259" key="7">
    <source>
        <dbReference type="Pfam" id="PF00482"/>
    </source>
</evidence>
<keyword evidence="3 6" id="KW-0812">Transmembrane</keyword>
<dbReference type="KEGG" id="bmei:Spa11_38220"/>
<keyword evidence="9" id="KW-1185">Reference proteome</keyword>
<comment type="subcellular location">
    <subcellularLocation>
        <location evidence="1">Cell membrane</location>
        <topology evidence="1">Multi-pass membrane protein</topology>
    </subcellularLocation>
</comment>
<dbReference type="Gene3D" id="1.20.81.30">
    <property type="entry name" value="Type II secretion system (T2SS), domain F"/>
    <property type="match status" value="1"/>
</dbReference>
<evidence type="ECO:0000313" key="8">
    <source>
        <dbReference type="EMBL" id="QDV75602.1"/>
    </source>
</evidence>
<reference evidence="8 9" key="1">
    <citation type="submission" date="2019-02" db="EMBL/GenBank/DDBJ databases">
        <title>Deep-cultivation of Planctomycetes and their phenomic and genomic characterization uncovers novel biology.</title>
        <authorList>
            <person name="Wiegand S."/>
            <person name="Jogler M."/>
            <person name="Boedeker C."/>
            <person name="Pinto D."/>
            <person name="Vollmers J."/>
            <person name="Rivas-Marin E."/>
            <person name="Kohn T."/>
            <person name="Peeters S.H."/>
            <person name="Heuer A."/>
            <person name="Rast P."/>
            <person name="Oberbeckmann S."/>
            <person name="Bunk B."/>
            <person name="Jeske O."/>
            <person name="Meyerdierks A."/>
            <person name="Storesund J.E."/>
            <person name="Kallscheuer N."/>
            <person name="Luecker S."/>
            <person name="Lage O.M."/>
            <person name="Pohl T."/>
            <person name="Merkel B.J."/>
            <person name="Hornburger P."/>
            <person name="Mueller R.-W."/>
            <person name="Bruemmer F."/>
            <person name="Labrenz M."/>
            <person name="Spormann A.M."/>
            <person name="Op den Camp H."/>
            <person name="Overmann J."/>
            <person name="Amann R."/>
            <person name="Jetten M.S.M."/>
            <person name="Mascher T."/>
            <person name="Medema M.H."/>
            <person name="Devos D.P."/>
            <person name="Kaster A.-K."/>
            <person name="Ovreas L."/>
            <person name="Rohde M."/>
            <person name="Galperin M.Y."/>
            <person name="Jogler C."/>
        </authorList>
    </citation>
    <scope>NUCLEOTIDE SEQUENCE [LARGE SCALE GENOMIC DNA]</scope>
    <source>
        <strain evidence="8 9">Spa11</strain>
    </source>
</reference>
<feature type="transmembrane region" description="Helical" evidence="6">
    <location>
        <begin position="128"/>
        <end position="148"/>
    </location>
</feature>
<dbReference type="GO" id="GO:0005886">
    <property type="term" value="C:plasma membrane"/>
    <property type="evidence" value="ECO:0007669"/>
    <property type="project" value="UniProtKB-SubCell"/>
</dbReference>
<gene>
    <name evidence="8" type="ORF">Spa11_38220</name>
</gene>
<dbReference type="AlphaFoldDB" id="A0A518KCS3"/>